<proteinExistence type="predicted"/>
<dbReference type="Pfam" id="PF19553">
    <property type="entry name" value="DUF6076"/>
    <property type="match status" value="1"/>
</dbReference>
<dbReference type="InterPro" id="IPR045722">
    <property type="entry name" value="DUF6076"/>
</dbReference>
<reference evidence="1" key="1">
    <citation type="submission" date="2019-08" db="EMBL/GenBank/DDBJ databases">
        <authorList>
            <person name="Kucharzyk K."/>
            <person name="Murdoch R.W."/>
            <person name="Higgins S."/>
            <person name="Loffler F."/>
        </authorList>
    </citation>
    <scope>NUCLEOTIDE SEQUENCE</scope>
</reference>
<evidence type="ECO:0000313" key="1">
    <source>
        <dbReference type="EMBL" id="MPM37065.1"/>
    </source>
</evidence>
<sequence>MDEAAFKNAITKKNIEFTEMYELETIDDMLRFELVQMILHECKFKRCKYCGKYFGPSRLFGQRVLPPHHAG</sequence>
<gene>
    <name evidence="1" type="ORF">SDC9_83671</name>
</gene>
<comment type="caution">
    <text evidence="1">The sequence shown here is derived from an EMBL/GenBank/DDBJ whole genome shotgun (WGS) entry which is preliminary data.</text>
</comment>
<protein>
    <submittedName>
        <fullName evidence="1">Uncharacterized protein</fullName>
    </submittedName>
</protein>
<dbReference type="AlphaFoldDB" id="A0A644Z858"/>
<organism evidence="1">
    <name type="scientific">bioreactor metagenome</name>
    <dbReference type="NCBI Taxonomy" id="1076179"/>
    <lineage>
        <taxon>unclassified sequences</taxon>
        <taxon>metagenomes</taxon>
        <taxon>ecological metagenomes</taxon>
    </lineage>
</organism>
<name>A0A644Z858_9ZZZZ</name>
<accession>A0A644Z858</accession>
<dbReference type="EMBL" id="VSSQ01007815">
    <property type="protein sequence ID" value="MPM37065.1"/>
    <property type="molecule type" value="Genomic_DNA"/>
</dbReference>